<keyword evidence="1" id="KW-1133">Transmembrane helix</keyword>
<dbReference type="InterPro" id="IPR045584">
    <property type="entry name" value="Pilin-like"/>
</dbReference>
<dbReference type="SUPFAM" id="SSF54523">
    <property type="entry name" value="Pili subunits"/>
    <property type="match status" value="1"/>
</dbReference>
<name>A3ZMV3_9BACT</name>
<dbReference type="InterPro" id="IPR012902">
    <property type="entry name" value="N_methyl_site"/>
</dbReference>
<reference evidence="3 4" key="1">
    <citation type="submission" date="2006-02" db="EMBL/GenBank/DDBJ databases">
        <authorList>
            <person name="Amann R."/>
            <person name="Ferriera S."/>
            <person name="Johnson J."/>
            <person name="Kravitz S."/>
            <person name="Halpern A."/>
            <person name="Remington K."/>
            <person name="Beeson K."/>
            <person name="Tran B."/>
            <person name="Rogers Y.-H."/>
            <person name="Friedman R."/>
            <person name="Venter J.C."/>
        </authorList>
    </citation>
    <scope>NUCLEOTIDE SEQUENCE [LARGE SCALE GENOMIC DNA]</scope>
    <source>
        <strain evidence="3 4">DSM 3645</strain>
    </source>
</reference>
<dbReference type="HOGENOM" id="CLU_041661_0_0_0"/>
<protein>
    <recommendedName>
        <fullName evidence="2">DUF1559 domain-containing protein</fullName>
    </recommendedName>
</protein>
<dbReference type="PANTHER" id="PTHR30093:SF2">
    <property type="entry name" value="TYPE II SECRETION SYSTEM PROTEIN H"/>
    <property type="match status" value="1"/>
</dbReference>
<evidence type="ECO:0000313" key="3">
    <source>
        <dbReference type="EMBL" id="EAQ82282.1"/>
    </source>
</evidence>
<proteinExistence type="predicted"/>
<evidence type="ECO:0000259" key="2">
    <source>
        <dbReference type="Pfam" id="PF07596"/>
    </source>
</evidence>
<dbReference type="NCBIfam" id="TIGR04294">
    <property type="entry name" value="pre_pil_HX9DG"/>
    <property type="match status" value="1"/>
</dbReference>
<keyword evidence="1" id="KW-0472">Membrane</keyword>
<dbReference type="STRING" id="314230.DSM3645_01170"/>
<feature type="domain" description="DUF1559" evidence="2">
    <location>
        <begin position="38"/>
        <end position="280"/>
    </location>
</feature>
<dbReference type="OrthoDB" id="255848at2"/>
<dbReference type="AlphaFoldDB" id="A3ZMV3"/>
<dbReference type="Pfam" id="PF07596">
    <property type="entry name" value="SBP_bac_10"/>
    <property type="match status" value="1"/>
</dbReference>
<comment type="caution">
    <text evidence="3">The sequence shown here is derived from an EMBL/GenBank/DDBJ whole genome shotgun (WGS) entry which is preliminary data.</text>
</comment>
<dbReference type="InterPro" id="IPR011453">
    <property type="entry name" value="DUF1559"/>
</dbReference>
<organism evidence="3 4">
    <name type="scientific">Blastopirellula marina DSM 3645</name>
    <dbReference type="NCBI Taxonomy" id="314230"/>
    <lineage>
        <taxon>Bacteria</taxon>
        <taxon>Pseudomonadati</taxon>
        <taxon>Planctomycetota</taxon>
        <taxon>Planctomycetia</taxon>
        <taxon>Pirellulales</taxon>
        <taxon>Pirellulaceae</taxon>
        <taxon>Blastopirellula</taxon>
    </lineage>
</organism>
<feature type="transmembrane region" description="Helical" evidence="1">
    <location>
        <begin position="12"/>
        <end position="37"/>
    </location>
</feature>
<keyword evidence="1" id="KW-0812">Transmembrane</keyword>
<dbReference type="NCBIfam" id="TIGR02532">
    <property type="entry name" value="IV_pilin_GFxxxE"/>
    <property type="match status" value="1"/>
</dbReference>
<dbReference type="PANTHER" id="PTHR30093">
    <property type="entry name" value="GENERAL SECRETION PATHWAY PROTEIN G"/>
    <property type="match status" value="1"/>
</dbReference>
<dbReference type="EMBL" id="AANZ01000002">
    <property type="protein sequence ID" value="EAQ82282.1"/>
    <property type="molecule type" value="Genomic_DNA"/>
</dbReference>
<dbReference type="RefSeq" id="WP_002650124.1">
    <property type="nucleotide sequence ID" value="NZ_AANZ01000002.1"/>
</dbReference>
<dbReference type="Gene3D" id="3.30.700.10">
    <property type="entry name" value="Glycoprotein, Type 4 Pilin"/>
    <property type="match status" value="1"/>
</dbReference>
<dbReference type="InterPro" id="IPR027558">
    <property type="entry name" value="Pre_pil_HX9DG_C"/>
</dbReference>
<sequence>MRRYSTFPFKKSGFTLVELLVVIAIIGVLIALLLPAVQQAREAARRMQCTNNLKQLTLALHNYHDVNQNFPMAAASDSGRIGVLCRLLPFIEQQNLYDQIEYGTSYQANFDLAKNRIDGFLCPSGTFEQSKFPAAGGDEEDTYTTHYYGNAGPIGTNTLSGVAYQQDASTFGAISKEGIFYARNCSSFRDIQDGTSNTLGFGEISFGKYANNRAWTRGSLQYNATNVALLDTKTHSQPINYGKNGASLSFNTGYGSEHPGGANFSMMDGSVRFLPQTIDMTIYRGIASRAGGEVGSVN</sequence>
<dbReference type="Pfam" id="PF07963">
    <property type="entry name" value="N_methyl"/>
    <property type="match status" value="1"/>
</dbReference>
<accession>A3ZMV3</accession>
<evidence type="ECO:0000313" key="4">
    <source>
        <dbReference type="Proteomes" id="UP000004358"/>
    </source>
</evidence>
<evidence type="ECO:0000256" key="1">
    <source>
        <dbReference type="SAM" id="Phobius"/>
    </source>
</evidence>
<gene>
    <name evidence="3" type="ORF">DSM3645_01170</name>
</gene>
<dbReference type="PROSITE" id="PS00409">
    <property type="entry name" value="PROKAR_NTER_METHYL"/>
    <property type="match status" value="1"/>
</dbReference>
<dbReference type="Proteomes" id="UP000004358">
    <property type="component" value="Unassembled WGS sequence"/>
</dbReference>